<dbReference type="AlphaFoldDB" id="A0A1G9KFI6"/>
<name>A0A1G9KFI6_9BACT</name>
<keyword evidence="2" id="KW-1185">Reference proteome</keyword>
<dbReference type="STRING" id="1075417.SAMN05421823_106137"/>
<gene>
    <name evidence="1" type="ORF">SAMN05421823_106137</name>
</gene>
<evidence type="ECO:0000313" key="1">
    <source>
        <dbReference type="EMBL" id="SDL48123.1"/>
    </source>
</evidence>
<organism evidence="1 2">
    <name type="scientific">Catalinimonas alkaloidigena</name>
    <dbReference type="NCBI Taxonomy" id="1075417"/>
    <lineage>
        <taxon>Bacteria</taxon>
        <taxon>Pseudomonadati</taxon>
        <taxon>Bacteroidota</taxon>
        <taxon>Cytophagia</taxon>
        <taxon>Cytophagales</taxon>
        <taxon>Catalimonadaceae</taxon>
        <taxon>Catalinimonas</taxon>
    </lineage>
</organism>
<dbReference type="OrthoDB" id="981414at2"/>
<dbReference type="EMBL" id="FNFO01000006">
    <property type="protein sequence ID" value="SDL48123.1"/>
    <property type="molecule type" value="Genomic_DNA"/>
</dbReference>
<proteinExistence type="predicted"/>
<dbReference type="Proteomes" id="UP000198510">
    <property type="component" value="Unassembled WGS sequence"/>
</dbReference>
<evidence type="ECO:0000313" key="2">
    <source>
        <dbReference type="Proteomes" id="UP000198510"/>
    </source>
</evidence>
<reference evidence="1 2" key="1">
    <citation type="submission" date="2016-10" db="EMBL/GenBank/DDBJ databases">
        <authorList>
            <person name="de Groot N.N."/>
        </authorList>
    </citation>
    <scope>NUCLEOTIDE SEQUENCE [LARGE SCALE GENOMIC DNA]</scope>
    <source>
        <strain evidence="1 2">DSM 25186</strain>
    </source>
</reference>
<dbReference type="RefSeq" id="WP_089683835.1">
    <property type="nucleotide sequence ID" value="NZ_FNFO01000006.1"/>
</dbReference>
<accession>A0A1G9KFI6</accession>
<protein>
    <submittedName>
        <fullName evidence="1">Uncharacterized protein</fullName>
    </submittedName>
</protein>
<sequence length="110" mass="12656">MSACKPVVFINQEGFCISQCSDCKQVGWYYRNLLVGFSERDFVQFSQRLLDLDFTRQSVLFPDGVRYTLIRTCHADIQFCFTEDELATVQKGLANALLLIEVHQMMSDSN</sequence>